<dbReference type="Proteomes" id="UP000286288">
    <property type="component" value="Unassembled WGS sequence"/>
</dbReference>
<dbReference type="Pfam" id="PF13413">
    <property type="entry name" value="HTH_25"/>
    <property type="match status" value="1"/>
</dbReference>
<accession>A0A415EQL7</accession>
<dbReference type="PANTHER" id="PTHR34475">
    <property type="match status" value="1"/>
</dbReference>
<organism evidence="4 5">
    <name type="scientific">Enterococcus casseliflavus</name>
    <name type="common">Enterococcus flavescens</name>
    <dbReference type="NCBI Taxonomy" id="37734"/>
    <lineage>
        <taxon>Bacteria</taxon>
        <taxon>Bacillati</taxon>
        <taxon>Bacillota</taxon>
        <taxon>Bacilli</taxon>
        <taxon>Lactobacillales</taxon>
        <taxon>Enterococcaceae</taxon>
        <taxon>Enterococcus</taxon>
    </lineage>
</organism>
<dbReference type="InterPro" id="IPR025194">
    <property type="entry name" value="RodZ-like_C"/>
</dbReference>
<feature type="transmembrane region" description="Helical" evidence="2">
    <location>
        <begin position="114"/>
        <end position="136"/>
    </location>
</feature>
<keyword evidence="2" id="KW-0472">Membrane</keyword>
<proteinExistence type="predicted"/>
<protein>
    <submittedName>
        <fullName evidence="4">Helix-turn-helix domain-containing protein</fullName>
    </submittedName>
</protein>
<feature type="region of interest" description="Disordered" evidence="1">
    <location>
        <begin position="156"/>
        <end position="200"/>
    </location>
</feature>
<gene>
    <name evidence="4" type="ORF">DW084_14470</name>
</gene>
<evidence type="ECO:0000259" key="3">
    <source>
        <dbReference type="Pfam" id="PF13464"/>
    </source>
</evidence>
<dbReference type="Pfam" id="PF13464">
    <property type="entry name" value="RodZ_C"/>
    <property type="match status" value="1"/>
</dbReference>
<evidence type="ECO:0000313" key="5">
    <source>
        <dbReference type="Proteomes" id="UP000286288"/>
    </source>
</evidence>
<evidence type="ECO:0000256" key="2">
    <source>
        <dbReference type="SAM" id="Phobius"/>
    </source>
</evidence>
<dbReference type="Gene3D" id="1.10.260.40">
    <property type="entry name" value="lambda repressor-like DNA-binding domains"/>
    <property type="match status" value="1"/>
</dbReference>
<comment type="caution">
    <text evidence="4">The sequence shown here is derived from an EMBL/GenBank/DDBJ whole genome shotgun (WGS) entry which is preliminary data.</text>
</comment>
<dbReference type="AlphaFoldDB" id="A0A415EQL7"/>
<dbReference type="PANTHER" id="PTHR34475:SF1">
    <property type="entry name" value="CYTOSKELETON PROTEIN RODZ"/>
    <property type="match status" value="1"/>
</dbReference>
<feature type="domain" description="Cytoskeleton protein RodZ-like C-terminal" evidence="3">
    <location>
        <begin position="221"/>
        <end position="279"/>
    </location>
</feature>
<feature type="region of interest" description="Disordered" evidence="1">
    <location>
        <begin position="82"/>
        <end position="101"/>
    </location>
</feature>
<reference evidence="4 5" key="1">
    <citation type="submission" date="2018-08" db="EMBL/GenBank/DDBJ databases">
        <title>A genome reference for cultivated species of the human gut microbiota.</title>
        <authorList>
            <person name="Zou Y."/>
            <person name="Xue W."/>
            <person name="Luo G."/>
        </authorList>
    </citation>
    <scope>NUCLEOTIDE SEQUENCE [LARGE SCALE GENOMIC DNA]</scope>
    <source>
        <strain evidence="4 5">AF48-16</strain>
    </source>
</reference>
<feature type="compositionally biased region" description="Polar residues" evidence="1">
    <location>
        <begin position="191"/>
        <end position="200"/>
    </location>
</feature>
<name>A0A415EQL7_ENTCA</name>
<dbReference type="InterPro" id="IPR010982">
    <property type="entry name" value="Lambda_DNA-bd_dom_sf"/>
</dbReference>
<sequence>MANETTIGAKLRQARLDKKISLIELQQMTKIQKRYLEAIEAERFDQLPGTFYVRAFIRQYAAAVEEDGDKLVAVFDGKETLDAPLPKRPQPETVSGSRKAQHVEEKSGSFVVRYLPMILLGLVAITIVSIVGYMAWQDRNTTPMIQGSSSLVVENSASTASTTSSTEETSTSSEATESSSTTESSEAKMTMTASDSTQSSITITMKDAENPIELAFTGLDASCWVGVQVDNAYVYQYTVQAGETQSMTLPEGATNATLTLGASQNISIKANGQEVDFSDPQFELLQKTVRLVIEYQDDAA</sequence>
<dbReference type="GO" id="GO:0003677">
    <property type="term" value="F:DNA binding"/>
    <property type="evidence" value="ECO:0007669"/>
    <property type="project" value="InterPro"/>
</dbReference>
<evidence type="ECO:0000313" key="4">
    <source>
        <dbReference type="EMBL" id="RHK05334.1"/>
    </source>
</evidence>
<keyword evidence="2" id="KW-1133">Transmembrane helix</keyword>
<feature type="compositionally biased region" description="Low complexity" evidence="1">
    <location>
        <begin position="156"/>
        <end position="184"/>
    </location>
</feature>
<keyword evidence="2" id="KW-0812">Transmembrane</keyword>
<evidence type="ECO:0000256" key="1">
    <source>
        <dbReference type="SAM" id="MobiDB-lite"/>
    </source>
</evidence>
<dbReference type="EMBL" id="QRMZ01000021">
    <property type="protein sequence ID" value="RHK05334.1"/>
    <property type="molecule type" value="Genomic_DNA"/>
</dbReference>
<dbReference type="InterPro" id="IPR050400">
    <property type="entry name" value="Bact_Cytoskel_RodZ"/>
</dbReference>